<dbReference type="Gene3D" id="3.90.1200.10">
    <property type="match status" value="1"/>
</dbReference>
<dbReference type="AlphaFoldDB" id="A0A8J3FFE1"/>
<gene>
    <name evidence="3" type="ORF">GCM10007962_12590</name>
</gene>
<dbReference type="PANTHER" id="PTHR12149:SF8">
    <property type="entry name" value="PROTEIN-RIBULOSAMINE 3-KINASE"/>
    <property type="match status" value="1"/>
</dbReference>
<proteinExistence type="inferred from homology"/>
<evidence type="ECO:0000313" key="3">
    <source>
        <dbReference type="EMBL" id="GGK19949.1"/>
    </source>
</evidence>
<dbReference type="Proteomes" id="UP000612329">
    <property type="component" value="Unassembled WGS sequence"/>
</dbReference>
<reference evidence="3" key="2">
    <citation type="submission" date="2020-09" db="EMBL/GenBank/DDBJ databases">
        <authorList>
            <person name="Sun Q."/>
            <person name="Ohkuma M."/>
        </authorList>
    </citation>
    <scope>NUCLEOTIDE SEQUENCE</scope>
    <source>
        <strain evidence="3">JCM 12862</strain>
    </source>
</reference>
<dbReference type="InterPro" id="IPR016477">
    <property type="entry name" value="Fructo-/Ketosamine-3-kinase"/>
</dbReference>
<keyword evidence="2" id="KW-0418">Kinase</keyword>
<keyword evidence="4" id="KW-1185">Reference proteome</keyword>
<dbReference type="Gene3D" id="3.30.200.20">
    <property type="entry name" value="Phosphorylase Kinase, domain 1"/>
    <property type="match status" value="1"/>
</dbReference>
<dbReference type="PANTHER" id="PTHR12149">
    <property type="entry name" value="FRUCTOSAMINE 3 KINASE-RELATED PROTEIN"/>
    <property type="match status" value="1"/>
</dbReference>
<evidence type="ECO:0000313" key="4">
    <source>
        <dbReference type="Proteomes" id="UP000612329"/>
    </source>
</evidence>
<comment type="similarity">
    <text evidence="1 2">Belongs to the fructosamine kinase family.</text>
</comment>
<dbReference type="PIRSF" id="PIRSF006221">
    <property type="entry name" value="Ketosamine-3-kinase"/>
    <property type="match status" value="1"/>
</dbReference>
<accession>A0A8J3FFE1</accession>
<dbReference type="SUPFAM" id="SSF56112">
    <property type="entry name" value="Protein kinase-like (PK-like)"/>
    <property type="match status" value="1"/>
</dbReference>
<evidence type="ECO:0000256" key="1">
    <source>
        <dbReference type="ARBA" id="ARBA00009460"/>
    </source>
</evidence>
<evidence type="ECO:0000256" key="2">
    <source>
        <dbReference type="PIRNR" id="PIRNR006221"/>
    </source>
</evidence>
<name>A0A8J3FFE1_9FLAO</name>
<protein>
    <submittedName>
        <fullName evidence="3">Aminoglycoside phosphotransferase</fullName>
    </submittedName>
</protein>
<sequence length="286" mass="32886">MDPTFKEHIASLLGEAIKNFHHMTGGDISQAFKITTEHNHYFIKINTTKNALNMFQTEADGLRLINEANTIKTPRVLLCDTFENASFLLMEFIDNKTPSSLDFKNLGIQLAQLHQVTSEHFGLHQDNLIGSLPQSNSKHKSWIDFYTKERLIPQLKLAKQNGFLSPNECPSENHIKERLESLFLNIKPSLLHGDLWSGNYLISKKGEPYLIDPAIYFGHHEVDIAMTKLFGGFGKDFYDSYHSIFPNDKKTPSRIEIYQLYYLMVHLNLFGKSYYPSVSSILKKHF</sequence>
<dbReference type="RefSeq" id="WP_188651121.1">
    <property type="nucleotide sequence ID" value="NZ_BMNR01000002.1"/>
</dbReference>
<reference evidence="3" key="1">
    <citation type="journal article" date="2014" name="Int. J. Syst. Evol. Microbiol.">
        <title>Complete genome sequence of Corynebacterium casei LMG S-19264T (=DSM 44701T), isolated from a smear-ripened cheese.</title>
        <authorList>
            <consortium name="US DOE Joint Genome Institute (JGI-PGF)"/>
            <person name="Walter F."/>
            <person name="Albersmeier A."/>
            <person name="Kalinowski J."/>
            <person name="Ruckert C."/>
        </authorList>
    </citation>
    <scope>NUCLEOTIDE SEQUENCE</scope>
    <source>
        <strain evidence="3">JCM 12862</strain>
    </source>
</reference>
<dbReference type="EMBL" id="BMNR01000002">
    <property type="protein sequence ID" value="GGK19949.1"/>
    <property type="molecule type" value="Genomic_DNA"/>
</dbReference>
<organism evidence="3 4">
    <name type="scientific">Yeosuana aromativorans</name>
    <dbReference type="NCBI Taxonomy" id="288019"/>
    <lineage>
        <taxon>Bacteria</taxon>
        <taxon>Pseudomonadati</taxon>
        <taxon>Bacteroidota</taxon>
        <taxon>Flavobacteriia</taxon>
        <taxon>Flavobacteriales</taxon>
        <taxon>Flavobacteriaceae</taxon>
        <taxon>Yeosuana</taxon>
    </lineage>
</organism>
<comment type="caution">
    <text evidence="3">The sequence shown here is derived from an EMBL/GenBank/DDBJ whole genome shotgun (WGS) entry which is preliminary data.</text>
</comment>
<keyword evidence="2" id="KW-0808">Transferase</keyword>
<dbReference type="GO" id="GO:0016301">
    <property type="term" value="F:kinase activity"/>
    <property type="evidence" value="ECO:0007669"/>
    <property type="project" value="UniProtKB-UniRule"/>
</dbReference>
<dbReference type="Pfam" id="PF03881">
    <property type="entry name" value="Fructosamin_kin"/>
    <property type="match status" value="1"/>
</dbReference>
<dbReference type="InterPro" id="IPR011009">
    <property type="entry name" value="Kinase-like_dom_sf"/>
</dbReference>